<sequence>MRRRTFLRTAGVGAVTVGSGCLGTGGNVVVNVTESVTVGAGDGWVREVPDVSDPGGAVSYTVRSRQRAFDVYFFVGETQFDHYDAFVGGDEPEETPRGHASFSKAAVPKADAEGVFEAATADGGAREPLDATGPYYFVVDHSNYRMENRVDEYGEDLSAFVDLKVVQQRNVL</sequence>
<reference evidence="1 2" key="1">
    <citation type="submission" date="2016-10" db="EMBL/GenBank/DDBJ databases">
        <authorList>
            <person name="de Groot N.N."/>
        </authorList>
    </citation>
    <scope>NUCLEOTIDE SEQUENCE [LARGE SCALE GENOMIC DNA]</scope>
    <source>
        <strain evidence="1 2">CGMCC 1.10457</strain>
    </source>
</reference>
<dbReference type="RefSeq" id="WP_089813785.1">
    <property type="nucleotide sequence ID" value="NZ_FOZK01000001.1"/>
</dbReference>
<evidence type="ECO:0000313" key="1">
    <source>
        <dbReference type="EMBL" id="SFR89433.1"/>
    </source>
</evidence>
<accession>A0A1I6KDV0</accession>
<evidence type="ECO:0000313" key="2">
    <source>
        <dbReference type="Proteomes" id="UP000199062"/>
    </source>
</evidence>
<dbReference type="Proteomes" id="UP000199062">
    <property type="component" value="Unassembled WGS sequence"/>
</dbReference>
<proteinExistence type="predicted"/>
<keyword evidence="2" id="KW-1185">Reference proteome</keyword>
<dbReference type="EMBL" id="FOZK01000001">
    <property type="protein sequence ID" value="SFR89433.1"/>
    <property type="molecule type" value="Genomic_DNA"/>
</dbReference>
<gene>
    <name evidence="1" type="ORF">SAMN05216559_0628</name>
</gene>
<protein>
    <submittedName>
        <fullName evidence="1">Uncharacterized protein</fullName>
    </submittedName>
</protein>
<dbReference type="OrthoDB" id="236495at2157"/>
<organism evidence="1 2">
    <name type="scientific">Halomicrobium zhouii</name>
    <dbReference type="NCBI Taxonomy" id="767519"/>
    <lineage>
        <taxon>Archaea</taxon>
        <taxon>Methanobacteriati</taxon>
        <taxon>Methanobacteriota</taxon>
        <taxon>Stenosarchaea group</taxon>
        <taxon>Halobacteria</taxon>
        <taxon>Halobacteriales</taxon>
        <taxon>Haloarculaceae</taxon>
        <taxon>Halomicrobium</taxon>
    </lineage>
</organism>
<name>A0A1I6KDV0_9EURY</name>
<dbReference type="AlphaFoldDB" id="A0A1I6KDV0"/>
<dbReference type="STRING" id="767519.SAMN05216559_0628"/>
<dbReference type="PROSITE" id="PS51257">
    <property type="entry name" value="PROKAR_LIPOPROTEIN"/>
    <property type="match status" value="1"/>
</dbReference>